<accession>A0A2P6N9I5</accession>
<reference evidence="1 2" key="1">
    <citation type="journal article" date="2018" name="Genome Biol. Evol.">
        <title>Multiple Roots of Fruiting Body Formation in Amoebozoa.</title>
        <authorList>
            <person name="Hillmann F."/>
            <person name="Forbes G."/>
            <person name="Novohradska S."/>
            <person name="Ferling I."/>
            <person name="Riege K."/>
            <person name="Groth M."/>
            <person name="Westermann M."/>
            <person name="Marz M."/>
            <person name="Spaller T."/>
            <person name="Winckler T."/>
            <person name="Schaap P."/>
            <person name="Glockner G."/>
        </authorList>
    </citation>
    <scope>NUCLEOTIDE SEQUENCE [LARGE SCALE GENOMIC DNA]</scope>
    <source>
        <strain evidence="1 2">Jena</strain>
    </source>
</reference>
<comment type="caution">
    <text evidence="1">The sequence shown here is derived from an EMBL/GenBank/DDBJ whole genome shotgun (WGS) entry which is preliminary data.</text>
</comment>
<organism evidence="1 2">
    <name type="scientific">Planoprotostelium fungivorum</name>
    <dbReference type="NCBI Taxonomy" id="1890364"/>
    <lineage>
        <taxon>Eukaryota</taxon>
        <taxon>Amoebozoa</taxon>
        <taxon>Evosea</taxon>
        <taxon>Variosea</taxon>
        <taxon>Cavosteliida</taxon>
        <taxon>Cavosteliaceae</taxon>
        <taxon>Planoprotostelium</taxon>
    </lineage>
</organism>
<dbReference type="AlphaFoldDB" id="A0A2P6N9I5"/>
<dbReference type="InParanoid" id="A0A2P6N9I5"/>
<dbReference type="EMBL" id="MDYQ01000143">
    <property type="protein sequence ID" value="PRP80613.1"/>
    <property type="molecule type" value="Genomic_DNA"/>
</dbReference>
<evidence type="ECO:0000313" key="1">
    <source>
        <dbReference type="EMBL" id="PRP80613.1"/>
    </source>
</evidence>
<gene>
    <name evidence="1" type="ORF">PROFUN_11556</name>
</gene>
<dbReference type="Proteomes" id="UP000241769">
    <property type="component" value="Unassembled WGS sequence"/>
</dbReference>
<proteinExistence type="predicted"/>
<name>A0A2P6N9I5_9EUKA</name>
<keyword evidence="2" id="KW-1185">Reference proteome</keyword>
<evidence type="ECO:0000313" key="2">
    <source>
        <dbReference type="Proteomes" id="UP000241769"/>
    </source>
</evidence>
<protein>
    <submittedName>
        <fullName evidence="1">Uncharacterized protein</fullName>
    </submittedName>
</protein>
<sequence length="78" mass="8700">MWLNLLSPLQPNLRLSPFWAQFANCDYNSCLRHATTVVLSREDVVSLQSTTSNKAVDFIRSSDSCHPFVAGVSTVLRS</sequence>